<evidence type="ECO:0000313" key="12">
    <source>
        <dbReference type="EMBL" id="CAE8593827.1"/>
    </source>
</evidence>
<proteinExistence type="inferred from homology"/>
<keyword evidence="6" id="KW-0175">Coiled coil</keyword>
<reference evidence="12" key="1">
    <citation type="submission" date="2021-02" db="EMBL/GenBank/DDBJ databases">
        <authorList>
            <person name="Dougan E. K."/>
            <person name="Rhodes N."/>
            <person name="Thang M."/>
            <person name="Chan C."/>
        </authorList>
    </citation>
    <scope>NUCLEOTIDE SEQUENCE</scope>
</reference>
<sequence length="250" mass="26908">MVIQFMHSPTWNDPLNAFISEKCVMFDNFQDENKHEYVEVHNEFRGLIDNLLTAHLLQVDIQPEDFEKQILESDLAQDPRMQRVVSQLIAAEDFVSFKTMMLDHHIKMQQQVEGNWSGVSAEEEDAANDAAIAAAIAADAAAVEEAAFLQEAASAAEAARIGAEQDRLDQEVAPAATGPLPPVPPASQAAPAPSSPQRASEVSASAAQERSFVAAGGTYGRGSMPTAKKPATNEKAAAIRQALCSALRPK</sequence>
<dbReference type="InterPro" id="IPR023379">
    <property type="entry name" value="BART_dom"/>
</dbReference>
<evidence type="ECO:0000256" key="7">
    <source>
        <dbReference type="ARBA" id="ARBA00023069"/>
    </source>
</evidence>
<evidence type="ECO:0000259" key="11">
    <source>
        <dbReference type="Pfam" id="PF11527"/>
    </source>
</evidence>
<evidence type="ECO:0000256" key="4">
    <source>
        <dbReference type="ARBA" id="ARBA00021815"/>
    </source>
</evidence>
<dbReference type="OrthoDB" id="433414at2759"/>
<dbReference type="GO" id="GO:0005930">
    <property type="term" value="C:axoneme"/>
    <property type="evidence" value="ECO:0007669"/>
    <property type="project" value="TreeGrafter"/>
</dbReference>
<dbReference type="InterPro" id="IPR038888">
    <property type="entry name" value="CFAP36"/>
</dbReference>
<gene>
    <name evidence="12" type="ORF">PGLA1383_LOCUS12412</name>
</gene>
<feature type="domain" description="BART" evidence="11">
    <location>
        <begin position="2"/>
        <end position="109"/>
    </location>
</feature>
<dbReference type="GO" id="GO:0097546">
    <property type="term" value="C:ciliary base"/>
    <property type="evidence" value="ECO:0007669"/>
    <property type="project" value="TreeGrafter"/>
</dbReference>
<feature type="region of interest" description="Disordered" evidence="10">
    <location>
        <begin position="174"/>
        <end position="207"/>
    </location>
</feature>
<dbReference type="PANTHER" id="PTHR21532">
    <property type="entry name" value="PHOSPHODIESTERASE HL"/>
    <property type="match status" value="1"/>
</dbReference>
<evidence type="ECO:0000256" key="6">
    <source>
        <dbReference type="ARBA" id="ARBA00023054"/>
    </source>
</evidence>
<evidence type="ECO:0000256" key="1">
    <source>
        <dbReference type="ARBA" id="ARBA00004138"/>
    </source>
</evidence>
<dbReference type="PANTHER" id="PTHR21532:SF0">
    <property type="entry name" value="CILIA- AND FLAGELLA-ASSOCIATED PROTEIN 36"/>
    <property type="match status" value="1"/>
</dbReference>
<protein>
    <recommendedName>
        <fullName evidence="4">Cilia- and flagella-associated protein 36</fullName>
    </recommendedName>
    <alternativeName>
        <fullName evidence="9">Coiled-coil domain-containing protein 104</fullName>
    </alternativeName>
</protein>
<dbReference type="Pfam" id="PF11527">
    <property type="entry name" value="ARL2_Bind_BART"/>
    <property type="match status" value="1"/>
</dbReference>
<evidence type="ECO:0000256" key="5">
    <source>
        <dbReference type="ARBA" id="ARBA00022490"/>
    </source>
</evidence>
<dbReference type="AlphaFoldDB" id="A0A813E8B9"/>
<dbReference type="EMBL" id="CAJNNV010006608">
    <property type="protein sequence ID" value="CAE8593827.1"/>
    <property type="molecule type" value="Genomic_DNA"/>
</dbReference>
<evidence type="ECO:0000256" key="9">
    <source>
        <dbReference type="ARBA" id="ARBA00031593"/>
    </source>
</evidence>
<comment type="caution">
    <text evidence="12">The sequence shown here is derived from an EMBL/GenBank/DDBJ whole genome shotgun (WGS) entry which is preliminary data.</text>
</comment>
<evidence type="ECO:0000313" key="13">
    <source>
        <dbReference type="Proteomes" id="UP000654075"/>
    </source>
</evidence>
<accession>A0A813E8B9</accession>
<evidence type="ECO:0000256" key="10">
    <source>
        <dbReference type="SAM" id="MobiDB-lite"/>
    </source>
</evidence>
<evidence type="ECO:0000256" key="8">
    <source>
        <dbReference type="ARBA" id="ARBA00023273"/>
    </source>
</evidence>
<evidence type="ECO:0000256" key="2">
    <source>
        <dbReference type="ARBA" id="ARBA00004496"/>
    </source>
</evidence>
<feature type="compositionally biased region" description="Low complexity" evidence="10">
    <location>
        <begin position="186"/>
        <end position="200"/>
    </location>
</feature>
<dbReference type="InterPro" id="IPR042541">
    <property type="entry name" value="BART_sf"/>
</dbReference>
<name>A0A813E8B9_POLGL</name>
<evidence type="ECO:0000256" key="3">
    <source>
        <dbReference type="ARBA" id="ARBA00007460"/>
    </source>
</evidence>
<comment type="subcellular location">
    <subcellularLocation>
        <location evidence="1">Cell projection</location>
        <location evidence="1">Cilium</location>
    </subcellularLocation>
    <subcellularLocation>
        <location evidence="2">Cytoplasm</location>
    </subcellularLocation>
</comment>
<keyword evidence="5" id="KW-0963">Cytoplasm</keyword>
<dbReference type="Proteomes" id="UP000654075">
    <property type="component" value="Unassembled WGS sequence"/>
</dbReference>
<keyword evidence="13" id="KW-1185">Reference proteome</keyword>
<keyword evidence="7" id="KW-0969">Cilium</keyword>
<organism evidence="12 13">
    <name type="scientific">Polarella glacialis</name>
    <name type="common">Dinoflagellate</name>
    <dbReference type="NCBI Taxonomy" id="89957"/>
    <lineage>
        <taxon>Eukaryota</taxon>
        <taxon>Sar</taxon>
        <taxon>Alveolata</taxon>
        <taxon>Dinophyceae</taxon>
        <taxon>Suessiales</taxon>
        <taxon>Suessiaceae</taxon>
        <taxon>Polarella</taxon>
    </lineage>
</organism>
<comment type="similarity">
    <text evidence="3">Belongs to the CFAP36 family.</text>
</comment>
<dbReference type="Gene3D" id="1.20.1520.10">
    <property type="entry name" value="ADP-ribosylation factor-like 2-binding protein, domain"/>
    <property type="match status" value="1"/>
</dbReference>
<keyword evidence="8" id="KW-0966">Cell projection</keyword>